<evidence type="ECO:0000256" key="2">
    <source>
        <dbReference type="ARBA" id="ARBA00022679"/>
    </source>
</evidence>
<feature type="active site" description="Acyl-thioester intermediate" evidence="3">
    <location>
        <position position="155"/>
    </location>
</feature>
<comment type="similarity">
    <text evidence="1">Belongs to the thiolase-like superfamily. Chalcone/stilbene synthases family.</text>
</comment>
<dbReference type="GO" id="GO:0030639">
    <property type="term" value="P:polyketide biosynthetic process"/>
    <property type="evidence" value="ECO:0007669"/>
    <property type="project" value="TreeGrafter"/>
</dbReference>
<keyword evidence="2" id="KW-0808">Transferase</keyword>
<evidence type="ECO:0000256" key="3">
    <source>
        <dbReference type="PIRSR" id="PIRSR000451-1"/>
    </source>
</evidence>
<dbReference type="PATRIC" id="fig|320787.5.peg.1874"/>
<evidence type="ECO:0000313" key="6">
    <source>
        <dbReference type="EMBL" id="AKP51134.1"/>
    </source>
</evidence>
<dbReference type="InterPro" id="IPR011141">
    <property type="entry name" value="Polyketide_synthase_type-III"/>
</dbReference>
<evidence type="ECO:0000259" key="4">
    <source>
        <dbReference type="Pfam" id="PF00195"/>
    </source>
</evidence>
<dbReference type="Proteomes" id="UP000036520">
    <property type="component" value="Chromosome"/>
</dbReference>
<dbReference type="OrthoDB" id="9786288at2"/>
<dbReference type="RefSeq" id="WP_048641502.1">
    <property type="nucleotide sequence ID" value="NZ_CP012040.1"/>
</dbReference>
<protein>
    <submittedName>
        <fullName evidence="6">Chalcone synthase</fullName>
    </submittedName>
</protein>
<reference evidence="6 7" key="1">
    <citation type="submission" date="2015-07" db="EMBL/GenBank/DDBJ databases">
        <authorList>
            <person name="Kim K.M."/>
        </authorList>
    </citation>
    <scope>NUCLEOTIDE SEQUENCE [LARGE SCALE GENOMIC DNA]</scope>
    <source>
        <strain evidence="6 7">KCTC 12363</strain>
    </source>
</reference>
<feature type="domain" description="Chalcone/stilbene synthase C-terminal" evidence="5">
    <location>
        <begin position="226"/>
        <end position="357"/>
    </location>
</feature>
<dbReference type="Pfam" id="PF02797">
    <property type="entry name" value="Chal_sti_synt_C"/>
    <property type="match status" value="1"/>
</dbReference>
<dbReference type="EMBL" id="CP012040">
    <property type="protein sequence ID" value="AKP51134.1"/>
    <property type="molecule type" value="Genomic_DNA"/>
</dbReference>
<dbReference type="AlphaFoldDB" id="A0A0H4PAA1"/>
<accession>A0A0H4PAA1</accession>
<gene>
    <name evidence="6" type="ORF">CA2015_1699</name>
</gene>
<dbReference type="PIRSF" id="PIRSF000451">
    <property type="entry name" value="PKS_III"/>
    <property type="match status" value="1"/>
</dbReference>
<evidence type="ECO:0000259" key="5">
    <source>
        <dbReference type="Pfam" id="PF02797"/>
    </source>
</evidence>
<keyword evidence="7" id="KW-1185">Reference proteome</keyword>
<dbReference type="PANTHER" id="PTHR11877:SF46">
    <property type="entry name" value="TYPE III POLYKETIDE SYNTHASE A"/>
    <property type="match status" value="1"/>
</dbReference>
<dbReference type="GO" id="GO:0016747">
    <property type="term" value="F:acyltransferase activity, transferring groups other than amino-acyl groups"/>
    <property type="evidence" value="ECO:0007669"/>
    <property type="project" value="InterPro"/>
</dbReference>
<dbReference type="InterPro" id="IPR001099">
    <property type="entry name" value="Chalcone/stilbene_synt_N"/>
</dbReference>
<proteinExistence type="inferred from homology"/>
<evidence type="ECO:0000256" key="1">
    <source>
        <dbReference type="ARBA" id="ARBA00005531"/>
    </source>
</evidence>
<sequence>MKSQIKSIGLASPGKPIQQEMICRFMQKAHSLDARESRKLSFVYRKSGIAQRYSVLKDFNYINPQDFEFFPKNESLEPFPDTLSRMDVFKRTAPILAIEAIKNCLAKSDVEAGQITHLVLISCTGMYAPGVEMDIINSMGLPNTVERYAIHFMGCYAAFNGIKLADRICKSDQSANVLVVGVELCTIHFQKEYNEDNILANALFGDGAAAVLVQAGDGRMQIEKYQSNIIPDGAADMAWSIGNFGFQMKLSKYVPSLLEKGIKRFAEGLEQKFSLSEINHFAIHPGGKQILSKIETAFGINEGQNGHAHEVLKNFGNMSSVTILYVLESVLNDSSIKGKVLAMGFGPGLTLESLLIEKP</sequence>
<dbReference type="SUPFAM" id="SSF53901">
    <property type="entry name" value="Thiolase-like"/>
    <property type="match status" value="2"/>
</dbReference>
<evidence type="ECO:0000313" key="7">
    <source>
        <dbReference type="Proteomes" id="UP000036520"/>
    </source>
</evidence>
<organism evidence="6 7">
    <name type="scientific">Cyclobacterium amurskyense</name>
    <dbReference type="NCBI Taxonomy" id="320787"/>
    <lineage>
        <taxon>Bacteria</taxon>
        <taxon>Pseudomonadati</taxon>
        <taxon>Bacteroidota</taxon>
        <taxon>Cytophagia</taxon>
        <taxon>Cytophagales</taxon>
        <taxon>Cyclobacteriaceae</taxon>
        <taxon>Cyclobacterium</taxon>
    </lineage>
</organism>
<name>A0A0H4PAA1_9BACT</name>
<dbReference type="STRING" id="320787.CA2015_1699"/>
<feature type="domain" description="Chalcone/stilbene synthase N-terminal" evidence="4">
    <location>
        <begin position="4"/>
        <end position="215"/>
    </location>
</feature>
<dbReference type="CDD" id="cd00831">
    <property type="entry name" value="CHS_like"/>
    <property type="match status" value="1"/>
</dbReference>
<dbReference type="Pfam" id="PF00195">
    <property type="entry name" value="Chal_sti_synt_N"/>
    <property type="match status" value="1"/>
</dbReference>
<dbReference type="KEGG" id="camu:CA2015_1699"/>
<dbReference type="Gene3D" id="3.40.47.10">
    <property type="match status" value="2"/>
</dbReference>
<dbReference type="InterPro" id="IPR016039">
    <property type="entry name" value="Thiolase-like"/>
</dbReference>
<dbReference type="PANTHER" id="PTHR11877">
    <property type="entry name" value="HYDROXYMETHYLGLUTARYL-COA SYNTHASE"/>
    <property type="match status" value="1"/>
</dbReference>
<dbReference type="InterPro" id="IPR012328">
    <property type="entry name" value="Chalcone/stilbene_synt_C"/>
</dbReference>